<comment type="cofactor">
    <cofactor evidence="3">
        <name>FAD</name>
        <dbReference type="ChEBI" id="CHEBI:57692"/>
    </cofactor>
</comment>
<dbReference type="GO" id="GO:0050660">
    <property type="term" value="F:flavin adenine dinucleotide binding"/>
    <property type="evidence" value="ECO:0007669"/>
    <property type="project" value="TreeGrafter"/>
</dbReference>
<dbReference type="GO" id="GO:0003958">
    <property type="term" value="F:NADPH-hemoprotein reductase activity"/>
    <property type="evidence" value="ECO:0007669"/>
    <property type="project" value="UniProtKB-EC"/>
</dbReference>
<dbReference type="OrthoDB" id="1470350at2759"/>
<sequence>MPLVVFHLHGKSPDTDGLSIDVQTGHSVDELRKTVSAKFSIALPTTVSFHKSAPPDTTPSDLEGLDTVEAILIERAIGILISGKKVRPVPGPSGGIPFIGGYSEIYPDFMGNYQRLLTKYGHIVHVSYLGKSIYLTDDPDCAGLVLSEGEFYSKQIGENHPLFPLKMTIPNGLFTADSSNPSWSTSHKFMMTAMGAKAMRNYVRTMDRTANRLVGCFDELLAKGTSFDGFSWGLRAAGQTIGEVAIGVDLKMLDNADSPIADIFHVIGKNLQLAQTLFRKGRIYRALPNPERREQKSIETQAREFVDKEAERILREFDTADMPIDKAAVSTTSLLDYMLHATDEEGRKMDVELVHQNVLTFLGAGQVTTSSALAWLWFCLATFPAQARKLYASLIAAGLRKDKEITADELAKLEYLDWFIKETQRLYNPAFQPTRQAQKDVIMPGGFLVPKGSQVTVALHSLMVNPEYWKDPLTFDPERWGTEAVRRRHRHAYIPFAAGGRGCIGFNFALQEIKIVLARVVLNFQIENTTEGAVIYDPDFSLYRPLNFSMRLHKQVDPEEVISEATANNQVEEKVQVQAPQPAVGTKPLPRLWAVHASNNGTCEGMAGDVGAKARQLGFPEVHVVPLADSPLADPKKTEEVAAGSNFFMICVATYNGEPPDAALSRFAGINFCVFGAGNTQWGPTFQAFPKKVDANLAALGGNRIFEKGIGDANADQDGDFTQWITRLWAATAANFGVDINGQAQGSGSMLTNAPEYHAESVKVAFVQRPPSGAELFLSQPPIPGFVKATIRANIELVEEDTPLPRGMRLLTFDVPEGFTYREGDHMEVFPENDPVIVERLLVSLNFVADAVFTVNEVGPGVNPTSLAAFLLDRGQITLRELLLYYADLAGPLQRSTLLVLCSFLPADEKFKSLRETLSAAGAASDTTTANAFAQKHRNFGELIANYPILAQCLNLQKLLTVLRATQPRRYSIASSPLVDPRVAKLCVGVEDLRVADYQGLCSGFLSRAKVGHVVWVRQRSSQESFHLPTDPQIPVIMVAAGTGISAFLGFLEHRRAQEIKVQEHGGQAPFRLFYGTSYHDMPSLRRLIHTYVEDGTVLVEAAYSEEDSPRRFAQHILIRDALKIWSDISNNGRVYVCGSAARVGEGVRQSLMTIAEQVGGVAEPAAWLAGLKKEGRYSEDVFG</sequence>
<evidence type="ECO:0000256" key="7">
    <source>
        <dbReference type="ARBA" id="ARBA00022827"/>
    </source>
</evidence>
<evidence type="ECO:0000256" key="8">
    <source>
        <dbReference type="ARBA" id="ARBA00022857"/>
    </source>
</evidence>
<dbReference type="PANTHER" id="PTHR19384:SF17">
    <property type="entry name" value="NADPH--CYTOCHROME P450 REDUCTASE"/>
    <property type="match status" value="1"/>
</dbReference>
<dbReference type="Gene3D" id="3.40.50.360">
    <property type="match status" value="1"/>
</dbReference>
<dbReference type="CDD" id="cd00302">
    <property type="entry name" value="cytochrome_P450"/>
    <property type="match status" value="1"/>
</dbReference>
<dbReference type="Pfam" id="PF00258">
    <property type="entry name" value="Flavodoxin_1"/>
    <property type="match status" value="1"/>
</dbReference>
<accession>A0A8H7CKX5</accession>
<protein>
    <recommendedName>
        <fullName evidence="11">NADPH--hemoprotein reductase</fullName>
        <ecNumber evidence="11">1.6.2.4</ecNumber>
    </recommendedName>
</protein>
<proteinExistence type="inferred from homology"/>
<comment type="cofactor">
    <cofactor evidence="2 12">
        <name>heme</name>
        <dbReference type="ChEBI" id="CHEBI:30413"/>
    </cofactor>
</comment>
<evidence type="ECO:0000259" key="13">
    <source>
        <dbReference type="PROSITE" id="PS50902"/>
    </source>
</evidence>
<dbReference type="SUPFAM" id="SSF48264">
    <property type="entry name" value="Cytochrome P450"/>
    <property type="match status" value="1"/>
</dbReference>
<dbReference type="PROSITE" id="PS51384">
    <property type="entry name" value="FAD_FR"/>
    <property type="match status" value="1"/>
</dbReference>
<dbReference type="Gene3D" id="3.40.50.80">
    <property type="entry name" value="Nucleotide-binding domain of ferredoxin-NADP reductase (FNR) module"/>
    <property type="match status" value="1"/>
</dbReference>
<comment type="similarity">
    <text evidence="4">Belongs to the cytochrome P450 family.</text>
</comment>
<evidence type="ECO:0000259" key="14">
    <source>
        <dbReference type="PROSITE" id="PS51384"/>
    </source>
</evidence>
<dbReference type="GO" id="GO:0010181">
    <property type="term" value="F:FMN binding"/>
    <property type="evidence" value="ECO:0007669"/>
    <property type="project" value="InterPro"/>
</dbReference>
<dbReference type="PANTHER" id="PTHR19384">
    <property type="entry name" value="NITRIC OXIDE SYNTHASE-RELATED"/>
    <property type="match status" value="1"/>
</dbReference>
<dbReference type="EC" id="1.6.2.4" evidence="11"/>
<dbReference type="PRINTS" id="PR00465">
    <property type="entry name" value="EP450IV"/>
</dbReference>
<gene>
    <name evidence="15" type="ORF">MVEN_01890600</name>
</gene>
<dbReference type="GO" id="GO:0020037">
    <property type="term" value="F:heme binding"/>
    <property type="evidence" value="ECO:0007669"/>
    <property type="project" value="InterPro"/>
</dbReference>
<comment type="cofactor">
    <cofactor evidence="1">
        <name>FMN</name>
        <dbReference type="ChEBI" id="CHEBI:58210"/>
    </cofactor>
</comment>
<dbReference type="InterPro" id="IPR036396">
    <property type="entry name" value="Cyt_P450_sf"/>
</dbReference>
<evidence type="ECO:0000256" key="9">
    <source>
        <dbReference type="ARBA" id="ARBA00023002"/>
    </source>
</evidence>
<dbReference type="InterPro" id="IPR001128">
    <property type="entry name" value="Cyt_P450"/>
</dbReference>
<dbReference type="PROSITE" id="PS50902">
    <property type="entry name" value="FLAVODOXIN_LIKE"/>
    <property type="match status" value="1"/>
</dbReference>
<dbReference type="InterPro" id="IPR003097">
    <property type="entry name" value="CysJ-like_FAD-binding"/>
</dbReference>
<comment type="caution">
    <text evidence="15">The sequence shown here is derived from an EMBL/GenBank/DDBJ whole genome shotgun (WGS) entry which is preliminary data.</text>
</comment>
<dbReference type="InterPro" id="IPR017938">
    <property type="entry name" value="Riboflavin_synthase-like_b-brl"/>
</dbReference>
<reference evidence="15" key="1">
    <citation type="submission" date="2020-05" db="EMBL/GenBank/DDBJ databases">
        <title>Mycena genomes resolve the evolution of fungal bioluminescence.</title>
        <authorList>
            <person name="Tsai I.J."/>
        </authorList>
    </citation>
    <scope>NUCLEOTIDE SEQUENCE</scope>
    <source>
        <strain evidence="15">CCC161011</strain>
    </source>
</reference>
<evidence type="ECO:0000256" key="4">
    <source>
        <dbReference type="ARBA" id="ARBA00010617"/>
    </source>
</evidence>
<name>A0A8H7CKX5_9AGAR</name>
<feature type="domain" description="FAD-binding FR-type" evidence="14">
    <location>
        <begin position="784"/>
        <end position="1029"/>
    </location>
</feature>
<keyword evidence="5" id="KW-0285">Flavoprotein</keyword>
<keyword evidence="12" id="KW-0349">Heme</keyword>
<dbReference type="InterPro" id="IPR002403">
    <property type="entry name" value="Cyt_P450_E_grp-IV"/>
</dbReference>
<dbReference type="SUPFAM" id="SSF52218">
    <property type="entry name" value="Flavoproteins"/>
    <property type="match status" value="1"/>
</dbReference>
<evidence type="ECO:0000256" key="6">
    <source>
        <dbReference type="ARBA" id="ARBA00022723"/>
    </source>
</evidence>
<dbReference type="PRINTS" id="PR00385">
    <property type="entry name" value="P450"/>
</dbReference>
<keyword evidence="8" id="KW-0521">NADP</keyword>
<evidence type="ECO:0000256" key="10">
    <source>
        <dbReference type="ARBA" id="ARBA00023004"/>
    </source>
</evidence>
<dbReference type="Proteomes" id="UP000620124">
    <property type="component" value="Unassembled WGS sequence"/>
</dbReference>
<dbReference type="InterPro" id="IPR029039">
    <property type="entry name" value="Flavoprotein-like_sf"/>
</dbReference>
<dbReference type="InterPro" id="IPR023173">
    <property type="entry name" value="NADPH_Cyt_P450_Rdtase_alpha"/>
</dbReference>
<evidence type="ECO:0000256" key="3">
    <source>
        <dbReference type="ARBA" id="ARBA00001974"/>
    </source>
</evidence>
<feature type="domain" description="Flavodoxin-like" evidence="13">
    <location>
        <begin position="592"/>
        <end position="729"/>
    </location>
</feature>
<evidence type="ECO:0000256" key="1">
    <source>
        <dbReference type="ARBA" id="ARBA00001917"/>
    </source>
</evidence>
<dbReference type="InterPro" id="IPR008254">
    <property type="entry name" value="Flavodoxin/NO_synth"/>
</dbReference>
<dbReference type="SUPFAM" id="SSF63380">
    <property type="entry name" value="Riboflavin synthase domain-like"/>
    <property type="match status" value="1"/>
</dbReference>
<dbReference type="GO" id="GO:0016705">
    <property type="term" value="F:oxidoreductase activity, acting on paired donors, with incorporation or reduction of molecular oxygen"/>
    <property type="evidence" value="ECO:0007669"/>
    <property type="project" value="InterPro"/>
</dbReference>
<dbReference type="AlphaFoldDB" id="A0A8H7CKX5"/>
<evidence type="ECO:0000313" key="15">
    <source>
        <dbReference type="EMBL" id="KAF7341529.1"/>
    </source>
</evidence>
<evidence type="ECO:0000313" key="16">
    <source>
        <dbReference type="Proteomes" id="UP000620124"/>
    </source>
</evidence>
<evidence type="ECO:0000256" key="2">
    <source>
        <dbReference type="ARBA" id="ARBA00001971"/>
    </source>
</evidence>
<keyword evidence="16" id="KW-1185">Reference proteome</keyword>
<dbReference type="GO" id="GO:0005506">
    <property type="term" value="F:iron ion binding"/>
    <property type="evidence" value="ECO:0007669"/>
    <property type="project" value="InterPro"/>
</dbReference>
<evidence type="ECO:0000256" key="11">
    <source>
        <dbReference type="ARBA" id="ARBA00023797"/>
    </source>
</evidence>
<keyword evidence="7" id="KW-0274">FAD</keyword>
<dbReference type="GO" id="GO:0005829">
    <property type="term" value="C:cytosol"/>
    <property type="evidence" value="ECO:0007669"/>
    <property type="project" value="TreeGrafter"/>
</dbReference>
<keyword evidence="6 12" id="KW-0479">Metal-binding</keyword>
<organism evidence="15 16">
    <name type="scientific">Mycena venus</name>
    <dbReference type="NCBI Taxonomy" id="2733690"/>
    <lineage>
        <taxon>Eukaryota</taxon>
        <taxon>Fungi</taxon>
        <taxon>Dikarya</taxon>
        <taxon>Basidiomycota</taxon>
        <taxon>Agaricomycotina</taxon>
        <taxon>Agaricomycetes</taxon>
        <taxon>Agaricomycetidae</taxon>
        <taxon>Agaricales</taxon>
        <taxon>Marasmiineae</taxon>
        <taxon>Mycenaceae</taxon>
        <taxon>Mycena</taxon>
    </lineage>
</organism>
<dbReference type="Pfam" id="PF00067">
    <property type="entry name" value="p450"/>
    <property type="match status" value="1"/>
</dbReference>
<keyword evidence="10 12" id="KW-0408">Iron</keyword>
<dbReference type="Gene3D" id="1.20.990.10">
    <property type="entry name" value="NADPH-cytochrome p450 Reductase, Chain A, domain 3"/>
    <property type="match status" value="1"/>
</dbReference>
<dbReference type="EMBL" id="JACAZI010000018">
    <property type="protein sequence ID" value="KAF7341529.1"/>
    <property type="molecule type" value="Genomic_DNA"/>
</dbReference>
<dbReference type="InterPro" id="IPR039261">
    <property type="entry name" value="FNR_nucleotide-bd"/>
</dbReference>
<dbReference type="Gene3D" id="2.40.30.10">
    <property type="entry name" value="Translation factors"/>
    <property type="match status" value="1"/>
</dbReference>
<dbReference type="SUPFAM" id="SSF52343">
    <property type="entry name" value="Ferredoxin reductase-like, C-terminal NADP-linked domain"/>
    <property type="match status" value="1"/>
</dbReference>
<dbReference type="Gene3D" id="1.10.630.10">
    <property type="entry name" value="Cytochrome P450"/>
    <property type="match status" value="1"/>
</dbReference>
<dbReference type="GO" id="GO:0004497">
    <property type="term" value="F:monooxygenase activity"/>
    <property type="evidence" value="ECO:0007669"/>
    <property type="project" value="InterPro"/>
</dbReference>
<keyword evidence="9" id="KW-0560">Oxidoreductase</keyword>
<evidence type="ECO:0000256" key="12">
    <source>
        <dbReference type="PIRSR" id="PIRSR602403-1"/>
    </source>
</evidence>
<evidence type="ECO:0000256" key="5">
    <source>
        <dbReference type="ARBA" id="ARBA00022630"/>
    </source>
</evidence>
<dbReference type="InterPro" id="IPR017927">
    <property type="entry name" value="FAD-bd_FR_type"/>
</dbReference>
<feature type="binding site" description="axial binding residue" evidence="12">
    <location>
        <position position="503"/>
    </location>
    <ligand>
        <name>heme</name>
        <dbReference type="ChEBI" id="CHEBI:30413"/>
    </ligand>
    <ligandPart>
        <name>Fe</name>
        <dbReference type="ChEBI" id="CHEBI:18248"/>
    </ligandPart>
</feature>
<dbReference type="Pfam" id="PF00667">
    <property type="entry name" value="FAD_binding_1"/>
    <property type="match status" value="1"/>
</dbReference>